<evidence type="ECO:0000256" key="1">
    <source>
        <dbReference type="ARBA" id="ARBA00004383"/>
    </source>
</evidence>
<dbReference type="InterPro" id="IPR004961">
    <property type="entry name" value="Lipase_chaperone"/>
</dbReference>
<evidence type="ECO:0000256" key="5">
    <source>
        <dbReference type="ARBA" id="ARBA00022692"/>
    </source>
</evidence>
<evidence type="ECO:0000313" key="14">
    <source>
        <dbReference type="Proteomes" id="UP000282597"/>
    </source>
</evidence>
<dbReference type="EMBL" id="AP018150">
    <property type="protein sequence ID" value="BBE09933.1"/>
    <property type="molecule type" value="Genomic_DNA"/>
</dbReference>
<proteinExistence type="inferred from homology"/>
<dbReference type="AlphaFoldDB" id="A0A2Z6EWV0"/>
<protein>
    <recommendedName>
        <fullName evidence="11">Lipase helper protein</fullName>
    </recommendedName>
    <alternativeName>
        <fullName evidence="12">Lipase modulator</fullName>
    </alternativeName>
</protein>
<keyword evidence="10" id="KW-0143">Chaperone</keyword>
<evidence type="ECO:0000256" key="7">
    <source>
        <dbReference type="ARBA" id="ARBA00022989"/>
    </source>
</evidence>
<evidence type="ECO:0000256" key="8">
    <source>
        <dbReference type="ARBA" id="ARBA00023098"/>
    </source>
</evidence>
<dbReference type="GO" id="GO:0006457">
    <property type="term" value="P:protein folding"/>
    <property type="evidence" value="ECO:0007669"/>
    <property type="project" value="InterPro"/>
</dbReference>
<keyword evidence="7" id="KW-1133">Transmembrane helix</keyword>
<evidence type="ECO:0000256" key="12">
    <source>
        <dbReference type="ARBA" id="ARBA00031542"/>
    </source>
</evidence>
<evidence type="ECO:0000256" key="9">
    <source>
        <dbReference type="ARBA" id="ARBA00023136"/>
    </source>
</evidence>
<keyword evidence="9" id="KW-0472">Membrane</keyword>
<comment type="subcellular location">
    <subcellularLocation>
        <location evidence="1">Cell inner membrane</location>
        <topology evidence="1">Single-pass membrane protein</topology>
        <orientation evidence="1">Periplasmic side</orientation>
    </subcellularLocation>
</comment>
<dbReference type="KEGG" id="mcys:MCB1EB_1772"/>
<keyword evidence="8" id="KW-0443">Lipid metabolism</keyword>
<dbReference type="Proteomes" id="UP000282597">
    <property type="component" value="Chromosome"/>
</dbReference>
<comment type="similarity">
    <text evidence="2">Belongs to the lipase chaperone family.</text>
</comment>
<dbReference type="GO" id="GO:0051082">
    <property type="term" value="F:unfolded protein binding"/>
    <property type="evidence" value="ECO:0007669"/>
    <property type="project" value="InterPro"/>
</dbReference>
<evidence type="ECO:0000256" key="4">
    <source>
        <dbReference type="ARBA" id="ARBA00022519"/>
    </source>
</evidence>
<evidence type="ECO:0000256" key="2">
    <source>
        <dbReference type="ARBA" id="ARBA00010358"/>
    </source>
</evidence>
<evidence type="ECO:0000256" key="10">
    <source>
        <dbReference type="ARBA" id="ARBA00023186"/>
    </source>
</evidence>
<organism evidence="13 14">
    <name type="scientific">Mycoavidus cysteinexigens</name>
    <dbReference type="NCBI Taxonomy" id="1553431"/>
    <lineage>
        <taxon>Bacteria</taxon>
        <taxon>Pseudomonadati</taxon>
        <taxon>Pseudomonadota</taxon>
        <taxon>Betaproteobacteria</taxon>
        <taxon>Burkholderiales</taxon>
        <taxon>Burkholderiaceae</taxon>
        <taxon>Mycoavidus</taxon>
    </lineage>
</organism>
<evidence type="ECO:0000256" key="3">
    <source>
        <dbReference type="ARBA" id="ARBA00022475"/>
    </source>
</evidence>
<name>A0A2Z6EWV0_9BURK</name>
<keyword evidence="3" id="KW-1003">Cell membrane</keyword>
<keyword evidence="4" id="KW-0997">Cell inner membrane</keyword>
<sequence length="258" mass="28900">MPTSWLAGDAASSISVNLPASLQGTTIPTLLKEDAHQHLQKTSDVRDFFDFLLIAQNELPAEQLNAFALQQITAQLTSAAAIQEALDLWRRYQTYRAALGQQSNHSSASGAVDEMLTTLNQEQALQQQYLSDVAEVWFAQENKENQTALERFKIGADTTLSETEKKQRLLALGPPQKSQPVELSPEATERIQQARQAEEAWQAQYADYAGQRTQIETTAGLSNDEKALQIQQLRRRFFSSEAEAARALAFDRIYKNRN</sequence>
<gene>
    <name evidence="13" type="ORF">MCB1EB_1772</name>
</gene>
<reference evidence="13 14" key="1">
    <citation type="journal article" date="2018" name="Microbes Environ.">
        <title>Comparative Genomic Insights into Endofungal Lifestyles of Two Bacterial Endosymbionts, Mycoavidus cysteinexigens and Burkholderia rhizoxinica.</title>
        <authorList>
            <person name="Sharmin D."/>
            <person name="Guo Y."/>
            <person name="Nishizawa T."/>
            <person name="Ohshima S."/>
            <person name="Sato Y."/>
            <person name="Takashima Y."/>
            <person name="Narisawa K."/>
            <person name="Ohta H."/>
        </authorList>
    </citation>
    <scope>NUCLEOTIDE SEQUENCE [LARGE SCALE GENOMIC DNA]</scope>
    <source>
        <strain evidence="13 14">B1-EB</strain>
    </source>
</reference>
<dbReference type="GO" id="GO:0005886">
    <property type="term" value="C:plasma membrane"/>
    <property type="evidence" value="ECO:0007669"/>
    <property type="project" value="UniProtKB-SubCell"/>
</dbReference>
<keyword evidence="14" id="KW-1185">Reference proteome</keyword>
<evidence type="ECO:0000256" key="11">
    <source>
        <dbReference type="ARBA" id="ARBA00030948"/>
    </source>
</evidence>
<accession>A0A2Z6EWV0</accession>
<evidence type="ECO:0000256" key="6">
    <source>
        <dbReference type="ARBA" id="ARBA00022963"/>
    </source>
</evidence>
<keyword evidence="6" id="KW-0442">Lipid degradation</keyword>
<keyword evidence="5" id="KW-0812">Transmembrane</keyword>
<evidence type="ECO:0000313" key="13">
    <source>
        <dbReference type="EMBL" id="BBE09933.1"/>
    </source>
</evidence>
<dbReference type="SUPFAM" id="SSF158855">
    <property type="entry name" value="Lipase chaperone-like"/>
    <property type="match status" value="1"/>
</dbReference>
<dbReference type="Pfam" id="PF03280">
    <property type="entry name" value="Lipase_chap"/>
    <property type="match status" value="2"/>
</dbReference>
<dbReference type="GO" id="GO:0016042">
    <property type="term" value="P:lipid catabolic process"/>
    <property type="evidence" value="ECO:0007669"/>
    <property type="project" value="UniProtKB-KW"/>
</dbReference>